<gene>
    <name evidence="1" type="ORF">AUJ59_04210</name>
</gene>
<dbReference type="EMBL" id="MNUI01000077">
    <property type="protein sequence ID" value="OIN88287.1"/>
    <property type="molecule type" value="Genomic_DNA"/>
</dbReference>
<evidence type="ECO:0000313" key="2">
    <source>
        <dbReference type="Proteomes" id="UP000183144"/>
    </source>
</evidence>
<evidence type="ECO:0000313" key="1">
    <source>
        <dbReference type="EMBL" id="OIN88287.1"/>
    </source>
</evidence>
<reference evidence="1 2" key="1">
    <citation type="journal article" date="2016" name="Environ. Microbiol.">
        <title>Genomic resolution of a cold subsurface aquifer community provides metabolic insights for novel microbes adapted to high CO concentrations.</title>
        <authorList>
            <person name="Probst A.J."/>
            <person name="Castelle C.J."/>
            <person name="Singh A."/>
            <person name="Brown C.T."/>
            <person name="Anantharaman K."/>
            <person name="Sharon I."/>
            <person name="Hug L.A."/>
            <person name="Burstein D."/>
            <person name="Emerson J.B."/>
            <person name="Thomas B.C."/>
            <person name="Banfield J.F."/>
        </authorList>
    </citation>
    <scope>NUCLEOTIDE SEQUENCE [LARGE SCALE GENOMIC DNA]</scope>
    <source>
        <strain evidence="1">CG1_02_47_37</strain>
    </source>
</reference>
<protein>
    <submittedName>
        <fullName evidence="1">Uncharacterized protein</fullName>
    </submittedName>
</protein>
<accession>A0A1J4RN42</accession>
<name>A0A1J4RN42_9BACT</name>
<proteinExistence type="predicted"/>
<sequence>MDVDKMGSKAIFKEIMKEIKAIRKIQKGIKKMDDDWRKKHGRNFGYEMRVEQKLNLPLPA</sequence>
<dbReference type="Proteomes" id="UP000183144">
    <property type="component" value="Unassembled WGS sequence"/>
</dbReference>
<comment type="caution">
    <text evidence="1">The sequence shown here is derived from an EMBL/GenBank/DDBJ whole genome shotgun (WGS) entry which is preliminary data.</text>
</comment>
<organism evidence="1 2">
    <name type="scientific">Candidatus Beckwithbacteria bacterium CG1_02_47_37</name>
    <dbReference type="NCBI Taxonomy" id="1805034"/>
    <lineage>
        <taxon>Bacteria</taxon>
        <taxon>Candidatus Beckwithiibacteriota</taxon>
    </lineage>
</organism>
<dbReference type="AlphaFoldDB" id="A0A1J4RN42"/>